<organism evidence="3 4">
    <name type="scientific">Rhizosphaericola mali</name>
    <dbReference type="NCBI Taxonomy" id="2545455"/>
    <lineage>
        <taxon>Bacteria</taxon>
        <taxon>Pseudomonadati</taxon>
        <taxon>Bacteroidota</taxon>
        <taxon>Chitinophagia</taxon>
        <taxon>Chitinophagales</taxon>
        <taxon>Chitinophagaceae</taxon>
        <taxon>Rhizosphaericola</taxon>
    </lineage>
</organism>
<evidence type="ECO:0000313" key="3">
    <source>
        <dbReference type="EMBL" id="QES91034.1"/>
    </source>
</evidence>
<protein>
    <submittedName>
        <fullName evidence="3">Porin family protein</fullName>
    </submittedName>
</protein>
<dbReference type="OrthoDB" id="654178at2"/>
<dbReference type="InterPro" id="IPR011250">
    <property type="entry name" value="OMP/PagP_B-barrel"/>
</dbReference>
<name>A0A5P2G5C4_9BACT</name>
<feature type="domain" description="DUF6089" evidence="2">
    <location>
        <begin position="17"/>
        <end position="148"/>
    </location>
</feature>
<dbReference type="SUPFAM" id="SSF56925">
    <property type="entry name" value="OMPA-like"/>
    <property type="match status" value="1"/>
</dbReference>
<reference evidence="3 4" key="1">
    <citation type="submission" date="2019-09" db="EMBL/GenBank/DDBJ databases">
        <title>Complete genome sequence of Arachidicoccus sp. B3-10 isolated from apple orchard soil.</title>
        <authorList>
            <person name="Kim H.S."/>
            <person name="Han K.-I."/>
            <person name="Suh M.K."/>
            <person name="Lee K.C."/>
            <person name="Eom M.K."/>
            <person name="Kim J.-S."/>
            <person name="Kang S.W."/>
            <person name="Sin Y."/>
            <person name="Lee J.-S."/>
        </authorList>
    </citation>
    <scope>NUCLEOTIDE SEQUENCE [LARGE SCALE GENOMIC DNA]</scope>
    <source>
        <strain evidence="3 4">B3-10</strain>
    </source>
</reference>
<evidence type="ECO:0000256" key="1">
    <source>
        <dbReference type="SAM" id="SignalP"/>
    </source>
</evidence>
<feature type="chain" id="PRO_5024293155" evidence="1">
    <location>
        <begin position="20"/>
        <end position="294"/>
    </location>
</feature>
<feature type="signal peptide" evidence="1">
    <location>
        <begin position="1"/>
        <end position="19"/>
    </location>
</feature>
<evidence type="ECO:0000259" key="2">
    <source>
        <dbReference type="Pfam" id="PF19573"/>
    </source>
</evidence>
<proteinExistence type="predicted"/>
<keyword evidence="4" id="KW-1185">Reference proteome</keyword>
<accession>A0A5P2G5C4</accession>
<dbReference type="Proteomes" id="UP000292424">
    <property type="component" value="Chromosome"/>
</dbReference>
<sequence length="294" mass="33024">MKKIFLMLAVAFSVVTVYAQRYDSYQHNGEIGASIGLANYFGDLNPNEKFNRMKFSGGVYYQYYINNYFGLRASGNYARLGYSDIYSSNPTYKERNLSFNTDIWELSVAGTFNFFRFLPGIKEYRFTPYVTAGIGIFNYNPYTYLNVDGTDQKVYLRPLGTEGQNSTTEHDGKKYGSMAVAIPLGVGVKYALNENWNVFAEVNYRLTTTDYIDDVSSTYAGAQAFQANTYKGSTRDLWYASQLQDRSAVANDGTAIGTKGYQRGNGTGKDSYMTFQIGVSFNLNGYKCPPPSKN</sequence>
<dbReference type="KEGG" id="arac:E0W69_019535"/>
<dbReference type="InterPro" id="IPR045743">
    <property type="entry name" value="DUF6089"/>
</dbReference>
<dbReference type="EMBL" id="CP044016">
    <property type="protein sequence ID" value="QES91034.1"/>
    <property type="molecule type" value="Genomic_DNA"/>
</dbReference>
<gene>
    <name evidence="3" type="ORF">E0W69_019535</name>
</gene>
<dbReference type="Pfam" id="PF19573">
    <property type="entry name" value="DUF6089"/>
    <property type="match status" value="1"/>
</dbReference>
<dbReference type="Gene3D" id="2.40.160.20">
    <property type="match status" value="1"/>
</dbReference>
<evidence type="ECO:0000313" key="4">
    <source>
        <dbReference type="Proteomes" id="UP000292424"/>
    </source>
</evidence>
<keyword evidence="1" id="KW-0732">Signal</keyword>
<dbReference type="AlphaFoldDB" id="A0A5P2G5C4"/>